<proteinExistence type="predicted"/>
<dbReference type="AlphaFoldDB" id="A0A0F8ZD77"/>
<evidence type="ECO:0000256" key="1">
    <source>
        <dbReference type="SAM" id="MobiDB-lite"/>
    </source>
</evidence>
<dbReference type="EMBL" id="LAZR01052031">
    <property type="protein sequence ID" value="KKK83870.1"/>
    <property type="molecule type" value="Genomic_DNA"/>
</dbReference>
<organism evidence="2">
    <name type="scientific">marine sediment metagenome</name>
    <dbReference type="NCBI Taxonomy" id="412755"/>
    <lineage>
        <taxon>unclassified sequences</taxon>
        <taxon>metagenomes</taxon>
        <taxon>ecological metagenomes</taxon>
    </lineage>
</organism>
<evidence type="ECO:0000313" key="2">
    <source>
        <dbReference type="EMBL" id="KKK83870.1"/>
    </source>
</evidence>
<accession>A0A0F8ZD77</accession>
<protein>
    <submittedName>
        <fullName evidence="2">Uncharacterized protein</fullName>
    </submittedName>
</protein>
<gene>
    <name evidence="2" type="ORF">LCGC14_2789030</name>
</gene>
<comment type="caution">
    <text evidence="2">The sequence shown here is derived from an EMBL/GenBank/DDBJ whole genome shotgun (WGS) entry which is preliminary data.</text>
</comment>
<feature type="non-terminal residue" evidence="2">
    <location>
        <position position="20"/>
    </location>
</feature>
<sequence>MYVTEILSPDKKASKPRING</sequence>
<name>A0A0F8ZD77_9ZZZZ</name>
<reference evidence="2" key="1">
    <citation type="journal article" date="2015" name="Nature">
        <title>Complex archaea that bridge the gap between prokaryotes and eukaryotes.</title>
        <authorList>
            <person name="Spang A."/>
            <person name="Saw J.H."/>
            <person name="Jorgensen S.L."/>
            <person name="Zaremba-Niedzwiedzka K."/>
            <person name="Martijn J."/>
            <person name="Lind A.E."/>
            <person name="van Eijk R."/>
            <person name="Schleper C."/>
            <person name="Guy L."/>
            <person name="Ettema T.J."/>
        </authorList>
    </citation>
    <scope>NUCLEOTIDE SEQUENCE</scope>
</reference>
<feature type="region of interest" description="Disordered" evidence="1">
    <location>
        <begin position="1"/>
        <end position="20"/>
    </location>
</feature>